<dbReference type="KEGG" id="rpe:RPE_4295"/>
<dbReference type="AlphaFoldDB" id="Q07IL5"/>
<evidence type="ECO:0000313" key="2">
    <source>
        <dbReference type="EMBL" id="ABJ08219.1"/>
    </source>
</evidence>
<dbReference type="OrthoDB" id="9780723at2"/>
<feature type="chain" id="PRO_5004165754" description="DUF4198 domain-containing protein" evidence="1">
    <location>
        <begin position="22"/>
        <end position="264"/>
    </location>
</feature>
<evidence type="ECO:0008006" key="3">
    <source>
        <dbReference type="Google" id="ProtNLM"/>
    </source>
</evidence>
<sequence length="264" mass="28117">MNLFKSTLAAGVLACIAAVPAKSHFQLIYTPEVNLEKPAEIPLLLVFSHPFANGHVMDMAKPEQFFVVNKEKKIDLLGKLVPVTFTGAENSAAAFETRFAVKGLGDYVFGLVPAPYLEKSEDKFIQQITKAFVNRGGAPSDWDKPMGLPTEIVPLNKPTAIVAGSTFSGRLLSKGKPVADAEIEIEYIAAEPDVAARTAGKSTVTPPPGGTLVAKTDANGIFTFGIAKAGFWGFAALGVGPAKKFQGKDLSQDAVIWIRANDLK</sequence>
<protein>
    <recommendedName>
        <fullName evidence="3">DUF4198 domain-containing protein</fullName>
    </recommendedName>
</protein>
<keyword evidence="1" id="KW-0732">Signal</keyword>
<dbReference type="STRING" id="316055.RPE_4295"/>
<dbReference type="EMBL" id="CP000463">
    <property type="protein sequence ID" value="ABJ08219.1"/>
    <property type="molecule type" value="Genomic_DNA"/>
</dbReference>
<dbReference type="HOGENOM" id="CLU_058596_1_0_5"/>
<evidence type="ECO:0000256" key="1">
    <source>
        <dbReference type="SAM" id="SignalP"/>
    </source>
</evidence>
<dbReference type="Pfam" id="PF10670">
    <property type="entry name" value="DUF4198"/>
    <property type="match status" value="1"/>
</dbReference>
<gene>
    <name evidence="2" type="ordered locus">RPE_4295</name>
</gene>
<name>Q07IL5_RHOP5</name>
<dbReference type="InterPro" id="IPR019613">
    <property type="entry name" value="DUF4198"/>
</dbReference>
<feature type="signal peptide" evidence="1">
    <location>
        <begin position="1"/>
        <end position="21"/>
    </location>
</feature>
<dbReference type="eggNOG" id="COG5266">
    <property type="taxonomic scope" value="Bacteria"/>
</dbReference>
<proteinExistence type="predicted"/>
<reference evidence="2" key="1">
    <citation type="submission" date="2006-09" db="EMBL/GenBank/DDBJ databases">
        <title>Complete sequence of Rhodopseudomonas palustris BisA53.</title>
        <authorList>
            <consortium name="US DOE Joint Genome Institute"/>
            <person name="Copeland A."/>
            <person name="Lucas S."/>
            <person name="Lapidus A."/>
            <person name="Barry K."/>
            <person name="Detter J.C."/>
            <person name="Glavina del Rio T."/>
            <person name="Hammon N."/>
            <person name="Israni S."/>
            <person name="Dalin E."/>
            <person name="Tice H."/>
            <person name="Pitluck S."/>
            <person name="Chain P."/>
            <person name="Malfatti S."/>
            <person name="Shin M."/>
            <person name="Vergez L."/>
            <person name="Schmutz J."/>
            <person name="Larimer F."/>
            <person name="Land M."/>
            <person name="Hauser L."/>
            <person name="Pelletier D.A."/>
            <person name="Kyrpides N."/>
            <person name="Kim E."/>
            <person name="Harwood C.S."/>
            <person name="Oda Y."/>
            <person name="Richardson P."/>
        </authorList>
    </citation>
    <scope>NUCLEOTIDE SEQUENCE [LARGE SCALE GENOMIC DNA]</scope>
    <source>
        <strain evidence="2">BisA53</strain>
    </source>
</reference>
<accession>Q07IL5</accession>
<organism evidence="2">
    <name type="scientific">Rhodopseudomonas palustris (strain BisA53)</name>
    <dbReference type="NCBI Taxonomy" id="316055"/>
    <lineage>
        <taxon>Bacteria</taxon>
        <taxon>Pseudomonadati</taxon>
        <taxon>Pseudomonadota</taxon>
        <taxon>Alphaproteobacteria</taxon>
        <taxon>Hyphomicrobiales</taxon>
        <taxon>Nitrobacteraceae</taxon>
        <taxon>Rhodopseudomonas</taxon>
    </lineage>
</organism>